<sequence>MANEKEIRTKIGSVKNTQKITKAMEMVAASKMRRTQETMKKSLPYADKIRGVIGHIFKANPDY</sequence>
<evidence type="ECO:0000313" key="9">
    <source>
        <dbReference type="EMBL" id="SVC91318.1"/>
    </source>
</evidence>
<dbReference type="InterPro" id="IPR035968">
    <property type="entry name" value="ATP_synth_F1_ATPase_gsu"/>
</dbReference>
<comment type="similarity">
    <text evidence="2">Belongs to the ATPase gamma chain family.</text>
</comment>
<name>A0A382R2L7_9ZZZZ</name>
<dbReference type="GO" id="GO:0045259">
    <property type="term" value="C:proton-transporting ATP synthase complex"/>
    <property type="evidence" value="ECO:0007669"/>
    <property type="project" value="UniProtKB-KW"/>
</dbReference>
<evidence type="ECO:0000256" key="5">
    <source>
        <dbReference type="ARBA" id="ARBA00023065"/>
    </source>
</evidence>
<feature type="non-terminal residue" evidence="9">
    <location>
        <position position="63"/>
    </location>
</feature>
<dbReference type="PANTHER" id="PTHR11693:SF22">
    <property type="entry name" value="ATP SYNTHASE SUBUNIT GAMMA, MITOCHONDRIAL"/>
    <property type="match status" value="1"/>
</dbReference>
<comment type="subcellular location">
    <subcellularLocation>
        <location evidence="1">Membrane</location>
        <topology evidence="1">Peripheral membrane protein</topology>
    </subcellularLocation>
</comment>
<evidence type="ECO:0000256" key="2">
    <source>
        <dbReference type="ARBA" id="ARBA00007681"/>
    </source>
</evidence>
<keyword evidence="4" id="KW-0375">Hydrogen ion transport</keyword>
<evidence type="ECO:0000256" key="8">
    <source>
        <dbReference type="ARBA" id="ARBA00023310"/>
    </source>
</evidence>
<dbReference type="PANTHER" id="PTHR11693">
    <property type="entry name" value="ATP SYNTHASE GAMMA CHAIN"/>
    <property type="match status" value="1"/>
</dbReference>
<dbReference type="EMBL" id="UINC01118286">
    <property type="protein sequence ID" value="SVC91318.1"/>
    <property type="molecule type" value="Genomic_DNA"/>
</dbReference>
<keyword evidence="3" id="KW-0813">Transport</keyword>
<keyword evidence="6" id="KW-0472">Membrane</keyword>
<dbReference type="InterPro" id="IPR000131">
    <property type="entry name" value="ATP_synth_F1_gsu"/>
</dbReference>
<evidence type="ECO:0000256" key="1">
    <source>
        <dbReference type="ARBA" id="ARBA00004170"/>
    </source>
</evidence>
<dbReference type="GO" id="GO:0046933">
    <property type="term" value="F:proton-transporting ATP synthase activity, rotational mechanism"/>
    <property type="evidence" value="ECO:0007669"/>
    <property type="project" value="InterPro"/>
</dbReference>
<feature type="non-terminal residue" evidence="9">
    <location>
        <position position="1"/>
    </location>
</feature>
<dbReference type="Gene3D" id="1.10.287.80">
    <property type="entry name" value="ATP synthase, gamma subunit, helix hairpin domain"/>
    <property type="match status" value="1"/>
</dbReference>
<organism evidence="9">
    <name type="scientific">marine metagenome</name>
    <dbReference type="NCBI Taxonomy" id="408172"/>
    <lineage>
        <taxon>unclassified sequences</taxon>
        <taxon>metagenomes</taxon>
        <taxon>ecological metagenomes</taxon>
    </lineage>
</organism>
<proteinExistence type="inferred from homology"/>
<accession>A0A382R2L7</accession>
<evidence type="ECO:0000256" key="6">
    <source>
        <dbReference type="ARBA" id="ARBA00023136"/>
    </source>
</evidence>
<dbReference type="AlphaFoldDB" id="A0A382R2L7"/>
<keyword evidence="8" id="KW-0066">ATP synthesis</keyword>
<protein>
    <submittedName>
        <fullName evidence="9">Uncharacterized protein</fullName>
    </submittedName>
</protein>
<reference evidence="9" key="1">
    <citation type="submission" date="2018-05" db="EMBL/GenBank/DDBJ databases">
        <authorList>
            <person name="Lanie J.A."/>
            <person name="Ng W.-L."/>
            <person name="Kazmierczak K.M."/>
            <person name="Andrzejewski T.M."/>
            <person name="Davidsen T.M."/>
            <person name="Wayne K.J."/>
            <person name="Tettelin H."/>
            <person name="Glass J.I."/>
            <person name="Rusch D."/>
            <person name="Podicherti R."/>
            <person name="Tsui H.-C.T."/>
            <person name="Winkler M.E."/>
        </authorList>
    </citation>
    <scope>NUCLEOTIDE SEQUENCE</scope>
</reference>
<evidence type="ECO:0000256" key="3">
    <source>
        <dbReference type="ARBA" id="ARBA00022448"/>
    </source>
</evidence>
<keyword evidence="7" id="KW-0139">CF(1)</keyword>
<gene>
    <name evidence="9" type="ORF">METZ01_LOCUS344172</name>
</gene>
<evidence type="ECO:0000256" key="7">
    <source>
        <dbReference type="ARBA" id="ARBA00023196"/>
    </source>
</evidence>
<keyword evidence="5" id="KW-0406">Ion transport</keyword>
<dbReference type="SUPFAM" id="SSF52943">
    <property type="entry name" value="ATP synthase (F1-ATPase), gamma subunit"/>
    <property type="match status" value="1"/>
</dbReference>
<dbReference type="Pfam" id="PF00231">
    <property type="entry name" value="ATP-synt"/>
    <property type="match status" value="1"/>
</dbReference>
<evidence type="ECO:0000256" key="4">
    <source>
        <dbReference type="ARBA" id="ARBA00022781"/>
    </source>
</evidence>